<dbReference type="InterPro" id="IPR043504">
    <property type="entry name" value="Peptidase_S1_PA_chymotrypsin"/>
</dbReference>
<sequence>MIQEQRDNLKSLLVCLLAMALLIIGSTIANSQESSICRIWVSAGSGVRNGGTGTLVDVRHDDDGKSGFVLTCNHIFDGHDGGISVEFPGGKTHAARLLGTDETNDLAALEIANPAVPALSIGVFDPRDTFRFGGFGTTGRLRLVTGRVESTNWTKNVSFRGGVRSGDSGG</sequence>
<dbReference type="EMBL" id="BARS01051334">
    <property type="protein sequence ID" value="GAG44375.1"/>
    <property type="molecule type" value="Genomic_DNA"/>
</dbReference>
<evidence type="ECO:0008006" key="2">
    <source>
        <dbReference type="Google" id="ProtNLM"/>
    </source>
</evidence>
<proteinExistence type="predicted"/>
<gene>
    <name evidence="1" type="ORF">S01H1_76487</name>
</gene>
<dbReference type="Pfam" id="PF13365">
    <property type="entry name" value="Trypsin_2"/>
    <property type="match status" value="1"/>
</dbReference>
<dbReference type="InterPro" id="IPR009003">
    <property type="entry name" value="Peptidase_S1_PA"/>
</dbReference>
<feature type="non-terminal residue" evidence="1">
    <location>
        <position position="170"/>
    </location>
</feature>
<dbReference type="Gene3D" id="2.40.10.10">
    <property type="entry name" value="Trypsin-like serine proteases"/>
    <property type="match status" value="1"/>
</dbReference>
<reference evidence="1" key="1">
    <citation type="journal article" date="2014" name="Front. Microbiol.">
        <title>High frequency of phylogenetically diverse reductive dehalogenase-homologous genes in deep subseafloor sedimentary metagenomes.</title>
        <authorList>
            <person name="Kawai M."/>
            <person name="Futagami T."/>
            <person name="Toyoda A."/>
            <person name="Takaki Y."/>
            <person name="Nishi S."/>
            <person name="Hori S."/>
            <person name="Arai W."/>
            <person name="Tsubouchi T."/>
            <person name="Morono Y."/>
            <person name="Uchiyama I."/>
            <person name="Ito T."/>
            <person name="Fujiyama A."/>
            <person name="Inagaki F."/>
            <person name="Takami H."/>
        </authorList>
    </citation>
    <scope>NUCLEOTIDE SEQUENCE</scope>
    <source>
        <strain evidence="1">Expedition CK06-06</strain>
    </source>
</reference>
<protein>
    <recommendedName>
        <fullName evidence="2">Serine protease</fullName>
    </recommendedName>
</protein>
<dbReference type="GO" id="GO:0004252">
    <property type="term" value="F:serine-type endopeptidase activity"/>
    <property type="evidence" value="ECO:0007669"/>
    <property type="project" value="InterPro"/>
</dbReference>
<dbReference type="InterPro" id="IPR001940">
    <property type="entry name" value="Peptidase_S1C"/>
</dbReference>
<accession>X0XMH2</accession>
<dbReference type="AlphaFoldDB" id="X0XMH2"/>
<evidence type="ECO:0000313" key="1">
    <source>
        <dbReference type="EMBL" id="GAG44375.1"/>
    </source>
</evidence>
<organism evidence="1">
    <name type="scientific">marine sediment metagenome</name>
    <dbReference type="NCBI Taxonomy" id="412755"/>
    <lineage>
        <taxon>unclassified sequences</taxon>
        <taxon>metagenomes</taxon>
        <taxon>ecological metagenomes</taxon>
    </lineage>
</organism>
<comment type="caution">
    <text evidence="1">The sequence shown here is derived from an EMBL/GenBank/DDBJ whole genome shotgun (WGS) entry which is preliminary data.</text>
</comment>
<name>X0XMH2_9ZZZZ</name>
<dbReference type="PRINTS" id="PR00834">
    <property type="entry name" value="PROTEASES2C"/>
</dbReference>
<dbReference type="GO" id="GO:0006508">
    <property type="term" value="P:proteolysis"/>
    <property type="evidence" value="ECO:0007669"/>
    <property type="project" value="InterPro"/>
</dbReference>
<dbReference type="SUPFAM" id="SSF50494">
    <property type="entry name" value="Trypsin-like serine proteases"/>
    <property type="match status" value="1"/>
</dbReference>